<keyword evidence="19" id="KW-1185">Reference proteome</keyword>
<dbReference type="PANTHER" id="PTHR43661:SF3">
    <property type="entry name" value="D-XYLONATE DEHYDRATASE YAGF-RELATED"/>
    <property type="match status" value="1"/>
</dbReference>
<keyword evidence="9 15" id="KW-0456">Lyase</keyword>
<evidence type="ECO:0000256" key="4">
    <source>
        <dbReference type="ARBA" id="ARBA00022714"/>
    </source>
</evidence>
<dbReference type="InterPro" id="IPR004404">
    <property type="entry name" value="DihydroxyA_deHydtase"/>
</dbReference>
<feature type="domain" description="Dihydroxy-acid/6-phosphogluconate dehydratase N-terminal" evidence="16">
    <location>
        <begin position="35"/>
        <end position="350"/>
    </location>
</feature>
<comment type="catalytic activity">
    <reaction evidence="15">
        <text>(2R,3R)-2,3-dihydroxy-3-methylpentanoate = (S)-3-methyl-2-oxopentanoate + H2O</text>
        <dbReference type="Rhea" id="RHEA:27694"/>
        <dbReference type="ChEBI" id="CHEBI:15377"/>
        <dbReference type="ChEBI" id="CHEBI:35146"/>
        <dbReference type="ChEBI" id="CHEBI:49258"/>
        <dbReference type="EC" id="4.2.1.9"/>
    </reaction>
</comment>
<dbReference type="InterPro" id="IPR000581">
    <property type="entry name" value="ILV_EDD_N"/>
</dbReference>
<evidence type="ECO:0000256" key="6">
    <source>
        <dbReference type="ARBA" id="ARBA00022842"/>
    </source>
</evidence>
<evidence type="ECO:0000256" key="15">
    <source>
        <dbReference type="HAMAP-Rule" id="MF_00012"/>
    </source>
</evidence>
<organism evidence="18 19">
    <name type="scientific">Methanimicrococcus stummii</name>
    <dbReference type="NCBI Taxonomy" id="3028294"/>
    <lineage>
        <taxon>Archaea</taxon>
        <taxon>Methanobacteriati</taxon>
        <taxon>Methanobacteriota</taxon>
        <taxon>Stenosarchaea group</taxon>
        <taxon>Methanomicrobia</taxon>
        <taxon>Methanosarcinales</taxon>
        <taxon>Methanosarcinaceae</taxon>
        <taxon>Methanimicrococcus</taxon>
    </lineage>
</organism>
<dbReference type="HAMAP" id="MF_00012">
    <property type="entry name" value="IlvD"/>
    <property type="match status" value="1"/>
</dbReference>
<evidence type="ECO:0000259" key="16">
    <source>
        <dbReference type="Pfam" id="PF00920"/>
    </source>
</evidence>
<comment type="pathway">
    <text evidence="13 15">Amino-acid biosynthesis; L-isoleucine biosynthesis; L-isoleucine from 2-oxobutanoate: step 3/4.</text>
</comment>
<dbReference type="GO" id="GO:0000287">
    <property type="term" value="F:magnesium ion binding"/>
    <property type="evidence" value="ECO:0007669"/>
    <property type="project" value="UniProtKB-UniRule"/>
</dbReference>
<dbReference type="GO" id="GO:0009097">
    <property type="term" value="P:isoleucine biosynthetic process"/>
    <property type="evidence" value="ECO:0007669"/>
    <property type="project" value="UniProtKB-UniRule"/>
</dbReference>
<dbReference type="Gene3D" id="3.50.30.80">
    <property type="entry name" value="IlvD/EDD C-terminal domain-like"/>
    <property type="match status" value="1"/>
</dbReference>
<protein>
    <recommendedName>
        <fullName evidence="14 15">Dihydroxy-acid dehydratase</fullName>
        <shortName evidence="15">DAD</shortName>
        <ecNumber evidence="14 15">4.2.1.9</ecNumber>
    </recommendedName>
</protein>
<evidence type="ECO:0000313" key="18">
    <source>
        <dbReference type="EMBL" id="WNY28095.1"/>
    </source>
</evidence>
<dbReference type="SUPFAM" id="SSF52016">
    <property type="entry name" value="LeuD/IlvD-like"/>
    <property type="match status" value="1"/>
</dbReference>
<evidence type="ECO:0000256" key="1">
    <source>
        <dbReference type="ARBA" id="ARBA00001946"/>
    </source>
</evidence>
<comment type="function">
    <text evidence="15">Functions in the biosynthesis of branched-chain amino acids. Catalyzes the dehydration of (2R,3R)-2,3-dihydroxy-3-methylpentanoate (2,3-dihydroxy-3-methylvalerate) into 2-oxo-3-methylpentanoate (2-oxo-3-methylvalerate) and of (2R)-2,3-dihydroxy-3-methylbutanoate (2,3-dihydroxyisovalerate) into 2-oxo-3-methylbutanoate (2-oxoisovalerate), the penultimate precursor to L-isoleucine and L-valine, respectively.</text>
</comment>
<dbReference type="AlphaFoldDB" id="A0AA96V9F5"/>
<dbReference type="EMBL" id="CP131062">
    <property type="protein sequence ID" value="WNY28095.1"/>
    <property type="molecule type" value="Genomic_DNA"/>
</dbReference>
<dbReference type="FunFam" id="3.50.30.80:FF:000001">
    <property type="entry name" value="Dihydroxy-acid dehydratase"/>
    <property type="match status" value="1"/>
</dbReference>
<comment type="pathway">
    <text evidence="12 15">Amino-acid biosynthesis; L-valine biosynthesis; L-valine from pyruvate: step 3/4.</text>
</comment>
<dbReference type="Pfam" id="PF24877">
    <property type="entry name" value="ILV_EDD_C"/>
    <property type="match status" value="1"/>
</dbReference>
<keyword evidence="7 15" id="KW-0408">Iron</keyword>
<feature type="binding site" evidence="15">
    <location>
        <position position="448"/>
    </location>
    <ligand>
        <name>Mg(2+)</name>
        <dbReference type="ChEBI" id="CHEBI:18420"/>
    </ligand>
</feature>
<keyword evidence="4 15" id="KW-0001">2Fe-2S</keyword>
<keyword evidence="6 15" id="KW-0460">Magnesium</keyword>
<evidence type="ECO:0000256" key="12">
    <source>
        <dbReference type="ARBA" id="ARBA00029436"/>
    </source>
</evidence>
<gene>
    <name evidence="15 18" type="primary">ilvD</name>
    <name evidence="18" type="ORF">MmiEs2_02770</name>
</gene>
<evidence type="ECO:0000256" key="8">
    <source>
        <dbReference type="ARBA" id="ARBA00023014"/>
    </source>
</evidence>
<dbReference type="KEGG" id="mees:MmiEs2_02770"/>
<dbReference type="GO" id="GO:0004160">
    <property type="term" value="F:dihydroxy-acid dehydratase activity"/>
    <property type="evidence" value="ECO:0007669"/>
    <property type="project" value="UniProtKB-UniRule"/>
</dbReference>
<evidence type="ECO:0000256" key="9">
    <source>
        <dbReference type="ARBA" id="ARBA00023239"/>
    </source>
</evidence>
<evidence type="ECO:0000256" key="14">
    <source>
        <dbReference type="ARBA" id="ARBA00029490"/>
    </source>
</evidence>
<feature type="modified residue" description="N6-carboxylysine" evidence="15">
    <location>
        <position position="125"/>
    </location>
</feature>
<accession>A0AA96V9F5</accession>
<dbReference type="PROSITE" id="PS00886">
    <property type="entry name" value="ILVD_EDD_1"/>
    <property type="match status" value="1"/>
</dbReference>
<dbReference type="PANTHER" id="PTHR43661">
    <property type="entry name" value="D-XYLONATE DEHYDRATASE"/>
    <property type="match status" value="1"/>
</dbReference>
<feature type="active site" description="Proton acceptor" evidence="15">
    <location>
        <position position="474"/>
    </location>
</feature>
<comment type="cofactor">
    <cofactor evidence="15">
        <name>[2Fe-2S] cluster</name>
        <dbReference type="ChEBI" id="CHEBI:190135"/>
    </cofactor>
    <text evidence="15">Binds 1 [2Fe-2S] cluster per subunit. This cluster acts as a Lewis acid cofactor.</text>
</comment>
<dbReference type="GO" id="GO:0005829">
    <property type="term" value="C:cytosol"/>
    <property type="evidence" value="ECO:0007669"/>
    <property type="project" value="TreeGrafter"/>
</dbReference>
<comment type="subunit">
    <text evidence="15">Homodimer.</text>
</comment>
<evidence type="ECO:0000313" key="19">
    <source>
        <dbReference type="Proteomes" id="UP001302662"/>
    </source>
</evidence>
<dbReference type="Pfam" id="PF00920">
    <property type="entry name" value="ILVD_EDD_N"/>
    <property type="match status" value="1"/>
</dbReference>
<dbReference type="EC" id="4.2.1.9" evidence="14 15"/>
<evidence type="ECO:0000256" key="3">
    <source>
        <dbReference type="ARBA" id="ARBA00022605"/>
    </source>
</evidence>
<sequence length="557" mass="59019">MTAIMRSDNAKKGLERAANRSLLKALGLTDSEIDKPFIAVVNSKNEIVPGHIHLDKIGEAVKAGIRNAGGVPFEFQTIGVCDGIAMGHAGMRYSLPSRELIQDTIEVMVRAHQFDGMVLIPSCDKVVPGHLMAAGELDIPAIVVTGGPMQPGFADDSELDLISMFEGVGAVKNGDISEEKLKMLEDNACPGCGSCSGMFTANSMACMTEALGLSLPGCATAPAVDANKIRLAKESGERIVKMVKDSVTARKIVTANSFENAVMTDMAIGGSSNTALHLPAVANAFGIDLTLDDFDRLSKNTPHLISLRPAGSWFMTDFDRAGGIYAIFERLGDRVFKDEATVTGKTVGENLKSRVLVNPKFNQKVISTVDNPVHKEGGIAVLKGSLAPDGSVVKQAAVSEKMMKHTGPARVFDSEEDAMAAIMDGKIVAGDVVVIRYEGPRGGPGMREMLSPTAAIAGLGLIESVALVTDGRFSGGTRGPCIGHVSPEASEGGPIGLVADGDLIEIDIPNRKLNVLVDEKTLDERRKIFKPVEKPVDGYLKKYRRTVHSANSGAIVE</sequence>
<name>A0AA96V9F5_9EURY</name>
<keyword evidence="3 15" id="KW-0028">Amino-acid biosynthesis</keyword>
<evidence type="ECO:0000256" key="7">
    <source>
        <dbReference type="ARBA" id="ARBA00023004"/>
    </source>
</evidence>
<dbReference type="InterPro" id="IPR042096">
    <property type="entry name" value="Dihydro-acid_dehy_C"/>
</dbReference>
<comment type="cofactor">
    <cofactor evidence="1 15">
        <name>Mg(2+)</name>
        <dbReference type="ChEBI" id="CHEBI:18420"/>
    </cofactor>
</comment>
<dbReference type="InterPro" id="IPR037237">
    <property type="entry name" value="IlvD/EDD_N"/>
</dbReference>
<comment type="catalytic activity">
    <reaction evidence="11">
        <text>(2R)-2,3-dihydroxy-3-methylbutanoate = 3-methyl-2-oxobutanoate + H2O</text>
        <dbReference type="Rhea" id="RHEA:24809"/>
        <dbReference type="ChEBI" id="CHEBI:11851"/>
        <dbReference type="ChEBI" id="CHEBI:15377"/>
        <dbReference type="ChEBI" id="CHEBI:49072"/>
        <dbReference type="EC" id="4.2.1.9"/>
    </reaction>
    <physiologicalReaction direction="left-to-right" evidence="11">
        <dbReference type="Rhea" id="RHEA:24810"/>
    </physiologicalReaction>
</comment>
<dbReference type="GO" id="GO:0051537">
    <property type="term" value="F:2 iron, 2 sulfur cluster binding"/>
    <property type="evidence" value="ECO:0007669"/>
    <property type="project" value="UniProtKB-UniRule"/>
</dbReference>
<feature type="domain" description="Dihydroxy-acid/6-phosphogluconate dehydratase C-terminal" evidence="17">
    <location>
        <begin position="364"/>
        <end position="554"/>
    </location>
</feature>
<evidence type="ECO:0000256" key="11">
    <source>
        <dbReference type="ARBA" id="ARBA00029304"/>
    </source>
</evidence>
<dbReference type="InterPro" id="IPR056740">
    <property type="entry name" value="ILV_EDD_C"/>
</dbReference>
<comment type="caution">
    <text evidence="15">Lacks conserved residue(s) required for the propagation of feature annotation.</text>
</comment>
<dbReference type="InterPro" id="IPR020558">
    <property type="entry name" value="DiOHA_6PGluconate_deHydtase_CS"/>
</dbReference>
<keyword evidence="8 15" id="KW-0411">Iron-sulfur</keyword>
<feature type="binding site" evidence="15">
    <location>
        <position position="124"/>
    </location>
    <ligand>
        <name>Mg(2+)</name>
        <dbReference type="ChEBI" id="CHEBI:18420"/>
    </ligand>
</feature>
<evidence type="ECO:0000256" key="10">
    <source>
        <dbReference type="ARBA" id="ARBA00023304"/>
    </source>
</evidence>
<comment type="similarity">
    <text evidence="2 15">Belongs to the IlvD/Edd family.</text>
</comment>
<evidence type="ECO:0000256" key="2">
    <source>
        <dbReference type="ARBA" id="ARBA00006486"/>
    </source>
</evidence>
<dbReference type="NCBIfam" id="TIGR00110">
    <property type="entry name" value="ilvD"/>
    <property type="match status" value="1"/>
</dbReference>
<feature type="binding site" description="via carbamate group" evidence="15">
    <location>
        <position position="125"/>
    </location>
    <ligand>
        <name>Mg(2+)</name>
        <dbReference type="ChEBI" id="CHEBI:18420"/>
    </ligand>
</feature>
<dbReference type="SUPFAM" id="SSF143975">
    <property type="entry name" value="IlvD/EDD N-terminal domain-like"/>
    <property type="match status" value="1"/>
</dbReference>
<feature type="binding site" evidence="15">
    <location>
        <position position="82"/>
    </location>
    <ligand>
        <name>Mg(2+)</name>
        <dbReference type="ChEBI" id="CHEBI:18420"/>
    </ligand>
</feature>
<dbReference type="NCBIfam" id="NF002068">
    <property type="entry name" value="PRK00911.1"/>
    <property type="match status" value="1"/>
</dbReference>
<dbReference type="Proteomes" id="UP001302662">
    <property type="component" value="Chromosome"/>
</dbReference>
<dbReference type="GO" id="GO:0009099">
    <property type="term" value="P:L-valine biosynthetic process"/>
    <property type="evidence" value="ECO:0007669"/>
    <property type="project" value="UniProtKB-UniRule"/>
</dbReference>
<evidence type="ECO:0000259" key="17">
    <source>
        <dbReference type="Pfam" id="PF24877"/>
    </source>
</evidence>
<dbReference type="PROSITE" id="PS00887">
    <property type="entry name" value="ILVD_EDD_2"/>
    <property type="match status" value="1"/>
</dbReference>
<keyword evidence="5 15" id="KW-0479">Metal-binding</keyword>
<evidence type="ECO:0000256" key="13">
    <source>
        <dbReference type="ARBA" id="ARBA00029437"/>
    </source>
</evidence>
<keyword evidence="10 15" id="KW-0100">Branched-chain amino acid biosynthesis</keyword>
<proteinExistence type="inferred from homology"/>
<reference evidence="18 19" key="1">
    <citation type="submission" date="2023-07" db="EMBL/GenBank/DDBJ databases">
        <title>Closed genome sequence of Methanimicrococcus sp. Es2.</title>
        <authorList>
            <person name="Protasov E."/>
            <person name="Platt K."/>
            <person name="Reeh H."/>
            <person name="Poehlein A."/>
            <person name="Daniel R."/>
            <person name="Brune A."/>
        </authorList>
    </citation>
    <scope>NUCLEOTIDE SEQUENCE [LARGE SCALE GENOMIC DNA]</scope>
    <source>
        <strain evidence="18 19">Es2</strain>
    </source>
</reference>
<evidence type="ECO:0000256" key="5">
    <source>
        <dbReference type="ARBA" id="ARBA00022723"/>
    </source>
</evidence>